<dbReference type="PANTHER" id="PTHR10151:SF120">
    <property type="entry name" value="BIS(5'-ADENOSYL)-TRIPHOSPHATASE"/>
    <property type="match status" value="1"/>
</dbReference>
<dbReference type="GO" id="GO:0016787">
    <property type="term" value="F:hydrolase activity"/>
    <property type="evidence" value="ECO:0007669"/>
    <property type="project" value="UniProtKB-ARBA"/>
</dbReference>
<proteinExistence type="predicted"/>
<accession>A0A562SX96</accession>
<dbReference type="Gene3D" id="3.40.720.10">
    <property type="entry name" value="Alkaline Phosphatase, subunit A"/>
    <property type="match status" value="2"/>
</dbReference>
<evidence type="ECO:0000313" key="2">
    <source>
        <dbReference type="Proteomes" id="UP000316167"/>
    </source>
</evidence>
<protein>
    <submittedName>
        <fullName evidence="1">Type I phosphodiesterase/nucleotide pyrophosphatase</fullName>
    </submittedName>
</protein>
<evidence type="ECO:0000313" key="1">
    <source>
        <dbReference type="EMBL" id="TWI85783.1"/>
    </source>
</evidence>
<dbReference type="AlphaFoldDB" id="A0A562SX96"/>
<dbReference type="PANTHER" id="PTHR10151">
    <property type="entry name" value="ECTONUCLEOTIDE PYROPHOSPHATASE/PHOSPHODIESTERASE"/>
    <property type="match status" value="1"/>
</dbReference>
<dbReference type="EMBL" id="VLLE01000002">
    <property type="protein sequence ID" value="TWI85783.1"/>
    <property type="molecule type" value="Genomic_DNA"/>
</dbReference>
<gene>
    <name evidence="1" type="ORF">IQ13_0952</name>
</gene>
<reference evidence="1 2" key="1">
    <citation type="journal article" date="2015" name="Stand. Genomic Sci.">
        <title>Genomic Encyclopedia of Bacterial and Archaeal Type Strains, Phase III: the genomes of soil and plant-associated and newly described type strains.</title>
        <authorList>
            <person name="Whitman W.B."/>
            <person name="Woyke T."/>
            <person name="Klenk H.P."/>
            <person name="Zhou Y."/>
            <person name="Lilburn T.G."/>
            <person name="Beck B.J."/>
            <person name="De Vos P."/>
            <person name="Vandamme P."/>
            <person name="Eisen J.A."/>
            <person name="Garrity G."/>
            <person name="Hugenholtz P."/>
            <person name="Kyrpides N.C."/>
        </authorList>
    </citation>
    <scope>NUCLEOTIDE SEQUENCE [LARGE SCALE GENOMIC DNA]</scope>
    <source>
        <strain evidence="1 2">CGMCC 1.7271</strain>
    </source>
</reference>
<name>A0A562SX96_9BACT</name>
<comment type="caution">
    <text evidence="1">The sequence shown here is derived from an EMBL/GenBank/DDBJ whole genome shotgun (WGS) entry which is preliminary data.</text>
</comment>
<dbReference type="SUPFAM" id="SSF53649">
    <property type="entry name" value="Alkaline phosphatase-like"/>
    <property type="match status" value="1"/>
</dbReference>
<dbReference type="Proteomes" id="UP000316167">
    <property type="component" value="Unassembled WGS sequence"/>
</dbReference>
<sequence length="650" mass="72515">MVGIIGSKVHLFKVSSGYVFKHFFILLVLGSAVKNTHAQQQQSKVVMISLDGTPDYLVDRFLKSGVLPANGAFAKMKKYGAYAETMLPVNVASTGPSHIALFTGASPSKTGIVGNSFRSKDQPWDQPALSAFRQPLQSETIFQAAMRQGKKVMVLGGVSVDNLAPERKVDYMHMYPQAAGPSLLLNLVPTDAEIKIGENYFKLLKVDASSESQPVFEVTGKLKMPLYIYQTDSVAIVANSLQPVKQIIIDNDADLSNGFAASLSGSSWSTMMVRDKEKQYVSSIRILNTDAAHRNVRLFMSAPAEVYGYPDGFLQHLQQTCGYWPGEPENRKQTSGVISEDIWFEQVDRLAKYFRDLIIAGMQTNQWDLLFGYFSTLDDVQHRYTLRDQRQLDYKAEQGKRPARYASLIERYFQKVDNYLLDIMNAAPRGTNFVIVSDHGMIPVHTTVLLNNYMERSGFFVSRKEVKSFSSGTSAHIYINQSLIESAERTVYIKRLAQRLLLLRDSVTGEPVFELVADHEKQKELGLYHAAYSGDLFVSCRAGYSISDRLLSDVPVMVQNSFDPELFQQQQQAIRNFLVNGTMNETGRAVHGNLATMRQGQSIFYALGPDVPRKKLGKIFSLQIAATIADLLGIDPPGDVEMKGVFVHAN</sequence>
<organism evidence="1 2">
    <name type="scientific">Lacibacter cauensis</name>
    <dbReference type="NCBI Taxonomy" id="510947"/>
    <lineage>
        <taxon>Bacteria</taxon>
        <taxon>Pseudomonadati</taxon>
        <taxon>Bacteroidota</taxon>
        <taxon>Chitinophagia</taxon>
        <taxon>Chitinophagales</taxon>
        <taxon>Chitinophagaceae</taxon>
        <taxon>Lacibacter</taxon>
    </lineage>
</organism>
<dbReference type="InterPro" id="IPR002591">
    <property type="entry name" value="Phosphodiest/P_Trfase"/>
</dbReference>
<keyword evidence="2" id="KW-1185">Reference proteome</keyword>
<dbReference type="Pfam" id="PF01663">
    <property type="entry name" value="Phosphodiest"/>
    <property type="match status" value="2"/>
</dbReference>
<dbReference type="InterPro" id="IPR017850">
    <property type="entry name" value="Alkaline_phosphatase_core_sf"/>
</dbReference>